<sequence length="94" mass="10051">MAIASCHRPLCGQCLDLSDWPSSSQNLIANLTRLRVRSHAQPPSRIAEAIEIGGGGGSGFDDHQVVVPADIDDGDSRIRGGCCTLECERCFSPR</sequence>
<accession>A0A7H8MMG9</accession>
<reference evidence="1 2" key="1">
    <citation type="submission" date="2020-06" db="EMBL/GenBank/DDBJ databases">
        <title>Genome mining for natural products.</title>
        <authorList>
            <person name="Zhang B."/>
            <person name="Shi J."/>
            <person name="Ge H."/>
        </authorList>
    </citation>
    <scope>NUCLEOTIDE SEQUENCE [LARGE SCALE GENOMIC DNA]</scope>
    <source>
        <strain evidence="1 2">NA06532</strain>
    </source>
</reference>
<organism evidence="1 2">
    <name type="scientific">Streptomyces microflavus</name>
    <name type="common">Streptomyces lipmanii</name>
    <dbReference type="NCBI Taxonomy" id="1919"/>
    <lineage>
        <taxon>Bacteria</taxon>
        <taxon>Bacillati</taxon>
        <taxon>Actinomycetota</taxon>
        <taxon>Actinomycetes</taxon>
        <taxon>Kitasatosporales</taxon>
        <taxon>Streptomycetaceae</taxon>
        <taxon>Streptomyces</taxon>
    </lineage>
</organism>
<dbReference type="EMBL" id="CP054926">
    <property type="protein sequence ID" value="QKW43112.1"/>
    <property type="molecule type" value="Genomic_DNA"/>
</dbReference>
<gene>
    <name evidence="1" type="ORF">HUT09_11395</name>
</gene>
<dbReference type="Proteomes" id="UP000509345">
    <property type="component" value="Chromosome"/>
</dbReference>
<name>A0A7H8MMG9_STRMI</name>
<dbReference type="AlphaFoldDB" id="A0A7H8MMG9"/>
<evidence type="ECO:0000313" key="2">
    <source>
        <dbReference type="Proteomes" id="UP000509345"/>
    </source>
</evidence>
<dbReference type="GeneID" id="87631821"/>
<dbReference type="RefSeq" id="WP_176143675.1">
    <property type="nucleotide sequence ID" value="NZ_CP054926.1"/>
</dbReference>
<protein>
    <submittedName>
        <fullName evidence="1">Uncharacterized protein</fullName>
    </submittedName>
</protein>
<proteinExistence type="predicted"/>
<evidence type="ECO:0000313" key="1">
    <source>
        <dbReference type="EMBL" id="QKW43112.1"/>
    </source>
</evidence>